<reference evidence="6" key="1">
    <citation type="submission" date="2022-05" db="EMBL/GenBank/DDBJ databases">
        <title>The Musa troglodytarum L. genome provides insights into the mechanism of non-climacteric behaviour and enrichment of carotenoids.</title>
        <authorList>
            <person name="Wang J."/>
        </authorList>
    </citation>
    <scope>NUCLEOTIDE SEQUENCE</scope>
    <source>
        <tissue evidence="6">Leaf</tissue>
    </source>
</reference>
<dbReference type="PROSITE" id="PS00108">
    <property type="entry name" value="PROTEIN_KINASE_ST"/>
    <property type="match status" value="1"/>
</dbReference>
<dbReference type="GO" id="GO:0016020">
    <property type="term" value="C:membrane"/>
    <property type="evidence" value="ECO:0007669"/>
    <property type="project" value="TreeGrafter"/>
</dbReference>
<comment type="similarity">
    <text evidence="1">Belongs to the protein kinase superfamily. CAMK Ser/Thr protein kinase family. SNF1 subfamily.</text>
</comment>
<evidence type="ECO:0000313" key="6">
    <source>
        <dbReference type="EMBL" id="URE05199.1"/>
    </source>
</evidence>
<dbReference type="InterPro" id="IPR045269">
    <property type="entry name" value="Atg1-like"/>
</dbReference>
<dbReference type="Gene3D" id="1.10.510.10">
    <property type="entry name" value="Transferase(Phosphotransferase) domain 1"/>
    <property type="match status" value="1"/>
</dbReference>
<dbReference type="InterPro" id="IPR000719">
    <property type="entry name" value="Prot_kinase_dom"/>
</dbReference>
<gene>
    <name evidence="6" type="ORF">MUK42_22694</name>
</gene>
<comment type="function">
    <text evidence="4">CIPK serine-threonine protein kinases interact with CBL proteins. Binding of a CBL protein to the regulatory NAF domain of CIPK protein lead to the activation of the kinase in a calcium-dependent manner.</text>
</comment>
<dbReference type="GO" id="GO:0005829">
    <property type="term" value="C:cytosol"/>
    <property type="evidence" value="ECO:0007669"/>
    <property type="project" value="TreeGrafter"/>
</dbReference>
<dbReference type="InterPro" id="IPR011009">
    <property type="entry name" value="Kinase-like_dom_sf"/>
</dbReference>
<protein>
    <recommendedName>
        <fullName evidence="5">Protein kinase domain-containing protein</fullName>
    </recommendedName>
</protein>
<dbReference type="FunFam" id="1.10.510.10:FF:000571">
    <property type="entry name" value="Maternal embryonic leucine zipper kinase"/>
    <property type="match status" value="1"/>
</dbReference>
<dbReference type="GO" id="GO:0000045">
    <property type="term" value="P:autophagosome assembly"/>
    <property type="evidence" value="ECO:0007669"/>
    <property type="project" value="TreeGrafter"/>
</dbReference>
<evidence type="ECO:0000256" key="3">
    <source>
        <dbReference type="ARBA" id="ARBA00022840"/>
    </source>
</evidence>
<evidence type="ECO:0000256" key="4">
    <source>
        <dbReference type="ARBA" id="ARBA00058225"/>
    </source>
</evidence>
<dbReference type="GO" id="GO:0004674">
    <property type="term" value="F:protein serine/threonine kinase activity"/>
    <property type="evidence" value="ECO:0007669"/>
    <property type="project" value="InterPro"/>
</dbReference>
<dbReference type="SMART" id="SM00220">
    <property type="entry name" value="S_TKc"/>
    <property type="match status" value="1"/>
</dbReference>
<dbReference type="PANTHER" id="PTHR24348">
    <property type="entry name" value="SERINE/THREONINE-PROTEIN KINASE UNC-51-RELATED"/>
    <property type="match status" value="1"/>
</dbReference>
<sequence>MRSSILVTGICDRKAEKTGRRMMAEGLTNTAIAGDFEVRERLASVLWRAVHRKSGREVVVKQVNLSGLSRKLRDCLDCELNFLASVRHPNIIRLLDVIQDDGCIFLIFEFCPGGNLATFIQHTGHLNEDTVRKFMRQLGAGMEVMHVHHIIHRDLKPENILLSAPSCDAVLKIADFGFARVVHPGQHIDMVCGTSSYMAPEVMQFQKYDDKADMWSLGAILFELLNGYPPYCGRNNVQLLQNIRKSSSLPFSQSILSSFHADSLDLCTRLLCQDPVKRMSFDEFYHHRFLR</sequence>
<dbReference type="GO" id="GO:0005776">
    <property type="term" value="C:autophagosome"/>
    <property type="evidence" value="ECO:0007669"/>
    <property type="project" value="TreeGrafter"/>
</dbReference>
<evidence type="ECO:0000313" key="7">
    <source>
        <dbReference type="Proteomes" id="UP001055439"/>
    </source>
</evidence>
<dbReference type="PIRSF" id="PIRSF000654">
    <property type="entry name" value="Integrin-linked_kinase"/>
    <property type="match status" value="1"/>
</dbReference>
<keyword evidence="2" id="KW-0547">Nucleotide-binding</keyword>
<dbReference type="InterPro" id="IPR008271">
    <property type="entry name" value="Ser/Thr_kinase_AS"/>
</dbReference>
<dbReference type="AlphaFoldDB" id="A0A9E7G426"/>
<dbReference type="EMBL" id="CP097507">
    <property type="protein sequence ID" value="URE05200.1"/>
    <property type="molecule type" value="Genomic_DNA"/>
</dbReference>
<dbReference type="Pfam" id="PF00069">
    <property type="entry name" value="Pkinase"/>
    <property type="match status" value="1"/>
</dbReference>
<evidence type="ECO:0000256" key="2">
    <source>
        <dbReference type="ARBA" id="ARBA00022741"/>
    </source>
</evidence>
<proteinExistence type="inferred from homology"/>
<feature type="domain" description="Protein kinase" evidence="5">
    <location>
        <begin position="36"/>
        <end position="290"/>
    </location>
</feature>
<evidence type="ECO:0000259" key="5">
    <source>
        <dbReference type="PROSITE" id="PS50011"/>
    </source>
</evidence>
<dbReference type="GO" id="GO:0000407">
    <property type="term" value="C:phagophore assembly site"/>
    <property type="evidence" value="ECO:0007669"/>
    <property type="project" value="TreeGrafter"/>
</dbReference>
<organism evidence="6 7">
    <name type="scientific">Musa troglodytarum</name>
    <name type="common">fe'i banana</name>
    <dbReference type="NCBI Taxonomy" id="320322"/>
    <lineage>
        <taxon>Eukaryota</taxon>
        <taxon>Viridiplantae</taxon>
        <taxon>Streptophyta</taxon>
        <taxon>Embryophyta</taxon>
        <taxon>Tracheophyta</taxon>
        <taxon>Spermatophyta</taxon>
        <taxon>Magnoliopsida</taxon>
        <taxon>Liliopsida</taxon>
        <taxon>Zingiberales</taxon>
        <taxon>Musaceae</taxon>
        <taxon>Musa</taxon>
    </lineage>
</organism>
<dbReference type="PROSITE" id="PS50011">
    <property type="entry name" value="PROTEIN_KINASE_DOM"/>
    <property type="match status" value="1"/>
</dbReference>
<accession>A0A9E7G426</accession>
<dbReference type="EMBL" id="CP097507">
    <property type="protein sequence ID" value="URE05199.1"/>
    <property type="molecule type" value="Genomic_DNA"/>
</dbReference>
<dbReference type="GO" id="GO:0010506">
    <property type="term" value="P:regulation of autophagy"/>
    <property type="evidence" value="ECO:0007669"/>
    <property type="project" value="InterPro"/>
</dbReference>
<dbReference type="EMBL" id="CP097507">
    <property type="protein sequence ID" value="URE05197.1"/>
    <property type="molecule type" value="Genomic_DNA"/>
</dbReference>
<dbReference type="PANTHER" id="PTHR24348:SF53">
    <property type="entry name" value="SERINE_THREONINE-PROTEIN KINASE ATG1T"/>
    <property type="match status" value="1"/>
</dbReference>
<name>A0A9E7G426_9LILI</name>
<dbReference type="SUPFAM" id="SSF56112">
    <property type="entry name" value="Protein kinase-like (PK-like)"/>
    <property type="match status" value="1"/>
</dbReference>
<keyword evidence="7" id="KW-1185">Reference proteome</keyword>
<dbReference type="GO" id="GO:0005524">
    <property type="term" value="F:ATP binding"/>
    <property type="evidence" value="ECO:0007669"/>
    <property type="project" value="UniProtKB-KW"/>
</dbReference>
<evidence type="ECO:0000256" key="1">
    <source>
        <dbReference type="ARBA" id="ARBA00006234"/>
    </source>
</evidence>
<dbReference type="Proteomes" id="UP001055439">
    <property type="component" value="Chromosome 5"/>
</dbReference>
<keyword evidence="3" id="KW-0067">ATP-binding</keyword>